<feature type="domain" description="ResB-like" evidence="9">
    <location>
        <begin position="452"/>
        <end position="526"/>
    </location>
</feature>
<keyword evidence="11" id="KW-1185">Reference proteome</keyword>
<organism evidence="10 11">
    <name type="scientific">Posidoniimonas polymericola</name>
    <dbReference type="NCBI Taxonomy" id="2528002"/>
    <lineage>
        <taxon>Bacteria</taxon>
        <taxon>Pseudomonadati</taxon>
        <taxon>Planctomycetota</taxon>
        <taxon>Planctomycetia</taxon>
        <taxon>Pirellulales</taxon>
        <taxon>Lacipirellulaceae</taxon>
        <taxon>Posidoniimonas</taxon>
    </lineage>
</organism>
<dbReference type="Pfam" id="PF01578">
    <property type="entry name" value="Cytochrom_C_asm"/>
    <property type="match status" value="1"/>
</dbReference>
<feature type="transmembrane region" description="Helical" evidence="7">
    <location>
        <begin position="1199"/>
        <end position="1216"/>
    </location>
</feature>
<evidence type="ECO:0000259" key="9">
    <source>
        <dbReference type="Pfam" id="PF05140"/>
    </source>
</evidence>
<dbReference type="GO" id="GO:0005886">
    <property type="term" value="C:plasma membrane"/>
    <property type="evidence" value="ECO:0007669"/>
    <property type="project" value="TreeGrafter"/>
</dbReference>
<dbReference type="Proteomes" id="UP000318478">
    <property type="component" value="Unassembled WGS sequence"/>
</dbReference>
<keyword evidence="2 7" id="KW-0812">Transmembrane</keyword>
<feature type="transmembrane region" description="Helical" evidence="7">
    <location>
        <begin position="32"/>
        <end position="57"/>
    </location>
</feature>
<sequence length="1274" mass="137617">MATGEIVQDEQAAAVTSGRTTPPRASSQRSPLMAVLEVVASLRLTVTLFALLIFLIFMGTLAQKDQGVWQVVEQTYFRVWFAWIDFQAFARLFELWTRSPIDNVPGGFWFPGGTLLGALLGINLLAAHSIRFRVNARGSRLVAGVAITAIGVGLAAALVIADQRGAVEGVFTAGVQSLLWHALRVSVAGVALFAGYLFAASTRAYLSPQRALAGGVALVVGAVAIWLYANPEVRLNPSGLRILWLLAVCMAVSAIGYVGCVLLFKKRSGVVLLHAGVMVLMLGELIVYTADEGQMLIPEGGSSNYAVDSRTSELAIVDASDPGHDVVTVVPQGYLANRGVVEAEGLPFKIKPLEFQLNSFLVPLNSGTKYPSTKGAGLGISAAGVKQVSGVDRKQRSDMPSLYAELLDPETDESLGVYLFSTAIDRENRGLNPQPVEVDGKTYQVALRMKRQYKPYSVELIDFSFDKFIGTSTAKNYSSDVIIHDDSRSVDRQAHISMNNPTRHAGDTLYQLSFDPSETATVLQVVTNTGRLIPYLACTMVGLGLFSHFGQTLLRFFDRRERELLPVGDRPEKKRGGSWRSPAALVPAVVAVLAAGYVLGKARPQDRGPGAMPVERFGALAMVEGGRVKPYDSYARTVLQKISERQEVGLSRLSESEVPACAKDKKKVTAVEWMLDVISGREGADDYRVFRITNLDVLNALGLEPRTGSFRYSLNEVNEKTAVVKPDDPANPEGGQTAPELSRQVDLAVQVPEEQRSLFQRQVLELASKVTQYRVMDGAYRSFDILNREEIPSGFATAVAQAAVSLRNAGAPLVVPPSGVEDTWKTVVDAEIQAFMQRRDGGAGEPPVVALDSAIAAYREQDLRAFSESLDELEAEYAKFEKQLNSPLNIEAVGALKPAERLSLAKARFEQSFNEFSPFSVAAALYVAAFVAAVLSWVVAPRVLGRTAMAIVAVTLALHTYAIVGRLYISGRPPVTNLYSSAVFIGWAMVVFGLLIDGVYRVRLGTALGAAAGFLTMIIAYFLGQDGDTFTVMQAVLDTQFWLATHVVCITLGYSATFMAGACGLAYLASRTPALFGFVLAAGLLTLRPLLHIGADETWGMAMIGAAAASIGLSLLVGSRPRQGDPVEVERLLERVTYGVLCFALFFSFIGTVLGGLWADDSWGRFWGWDPKENGAMIIVLWNALILHARWGRMITPRGFAALAVLGNVVTTWSWFGTNELGVGLHAYGGVSDEMSLGLAIMTTALVTHLPLLPLANCPRDAWRVWFGGSAAQS</sequence>
<dbReference type="OrthoDB" id="9814290at2"/>
<feature type="transmembrane region" description="Helical" evidence="7">
    <location>
        <begin position="211"/>
        <end position="229"/>
    </location>
</feature>
<dbReference type="EMBL" id="SJPO01000006">
    <property type="protein sequence ID" value="TWT76014.1"/>
    <property type="molecule type" value="Genomic_DNA"/>
</dbReference>
<gene>
    <name evidence="10" type="primary">ccsA</name>
    <name evidence="10" type="ORF">Pla123a_28000</name>
</gene>
<feature type="transmembrane region" description="Helical" evidence="7">
    <location>
        <begin position="241"/>
        <end position="264"/>
    </location>
</feature>
<evidence type="ECO:0000256" key="2">
    <source>
        <dbReference type="ARBA" id="ARBA00022692"/>
    </source>
</evidence>
<feature type="transmembrane region" description="Helical" evidence="7">
    <location>
        <begin position="181"/>
        <end position="199"/>
    </location>
</feature>
<dbReference type="Pfam" id="PF05140">
    <property type="entry name" value="ResB"/>
    <property type="match status" value="1"/>
</dbReference>
<dbReference type="GO" id="GO:0020037">
    <property type="term" value="F:heme binding"/>
    <property type="evidence" value="ECO:0007669"/>
    <property type="project" value="InterPro"/>
</dbReference>
<dbReference type="GO" id="GO:0017004">
    <property type="term" value="P:cytochrome complex assembly"/>
    <property type="evidence" value="ECO:0007669"/>
    <property type="project" value="UniProtKB-KW"/>
</dbReference>
<feature type="transmembrane region" description="Helical" evidence="7">
    <location>
        <begin position="975"/>
        <end position="995"/>
    </location>
</feature>
<dbReference type="InterPro" id="IPR002541">
    <property type="entry name" value="Cyt_c_assembly"/>
</dbReference>
<name>A0A5C5YM71_9BACT</name>
<dbReference type="InterPro" id="IPR007816">
    <property type="entry name" value="ResB-like_domain"/>
</dbReference>
<evidence type="ECO:0000259" key="8">
    <source>
        <dbReference type="Pfam" id="PF01578"/>
    </source>
</evidence>
<feature type="transmembrane region" description="Helical" evidence="7">
    <location>
        <begin position="1075"/>
        <end position="1093"/>
    </location>
</feature>
<feature type="transmembrane region" description="Helical" evidence="7">
    <location>
        <begin position="141"/>
        <end position="161"/>
    </location>
</feature>
<feature type="transmembrane region" description="Helical" evidence="7">
    <location>
        <begin position="1138"/>
        <end position="1159"/>
    </location>
</feature>
<evidence type="ECO:0000256" key="6">
    <source>
        <dbReference type="SAM" id="MobiDB-lite"/>
    </source>
</evidence>
<evidence type="ECO:0000256" key="4">
    <source>
        <dbReference type="ARBA" id="ARBA00022989"/>
    </source>
</evidence>
<evidence type="ECO:0000256" key="1">
    <source>
        <dbReference type="ARBA" id="ARBA00004141"/>
    </source>
</evidence>
<accession>A0A5C5YM71</accession>
<feature type="transmembrane region" description="Helical" evidence="7">
    <location>
        <begin position="1002"/>
        <end position="1023"/>
    </location>
</feature>
<evidence type="ECO:0000256" key="7">
    <source>
        <dbReference type="SAM" id="Phobius"/>
    </source>
</evidence>
<feature type="domain" description="Cytochrome c assembly protein" evidence="8">
    <location>
        <begin position="976"/>
        <end position="1226"/>
    </location>
</feature>
<keyword evidence="3" id="KW-0201">Cytochrome c-type biogenesis</keyword>
<dbReference type="AlphaFoldDB" id="A0A5C5YM71"/>
<dbReference type="PANTHER" id="PTHR30071">
    <property type="entry name" value="HEME EXPORTER PROTEIN C"/>
    <property type="match status" value="1"/>
</dbReference>
<comment type="subcellular location">
    <subcellularLocation>
        <location evidence="1">Membrane</location>
        <topology evidence="1">Multi-pass membrane protein</topology>
    </subcellularLocation>
</comment>
<dbReference type="PANTHER" id="PTHR30071:SF1">
    <property type="entry name" value="CYTOCHROME B_B6 PROTEIN-RELATED"/>
    <property type="match status" value="1"/>
</dbReference>
<dbReference type="InterPro" id="IPR045062">
    <property type="entry name" value="Cyt_c_biogenesis_CcsA/CcmC"/>
</dbReference>
<feature type="transmembrane region" description="Helical" evidence="7">
    <location>
        <begin position="1236"/>
        <end position="1256"/>
    </location>
</feature>
<comment type="caution">
    <text evidence="10">The sequence shown here is derived from an EMBL/GenBank/DDBJ whole genome shotgun (WGS) entry which is preliminary data.</text>
</comment>
<feature type="region of interest" description="Disordered" evidence="6">
    <location>
        <begin position="1"/>
        <end position="27"/>
    </location>
</feature>
<dbReference type="RefSeq" id="WP_146587903.1">
    <property type="nucleotide sequence ID" value="NZ_SJPO01000006.1"/>
</dbReference>
<evidence type="ECO:0000256" key="5">
    <source>
        <dbReference type="ARBA" id="ARBA00023136"/>
    </source>
</evidence>
<evidence type="ECO:0000256" key="3">
    <source>
        <dbReference type="ARBA" id="ARBA00022748"/>
    </source>
</evidence>
<keyword evidence="5 7" id="KW-0472">Membrane</keyword>
<feature type="transmembrane region" description="Helical" evidence="7">
    <location>
        <begin position="1099"/>
        <end position="1117"/>
    </location>
</feature>
<protein>
    <submittedName>
        <fullName evidence="10">Cytochrome c biogenesis protein CcsA</fullName>
    </submittedName>
</protein>
<feature type="transmembrane region" description="Helical" evidence="7">
    <location>
        <begin position="919"/>
        <end position="940"/>
    </location>
</feature>
<evidence type="ECO:0000313" key="11">
    <source>
        <dbReference type="Proteomes" id="UP000318478"/>
    </source>
</evidence>
<feature type="transmembrane region" description="Helical" evidence="7">
    <location>
        <begin position="271"/>
        <end position="290"/>
    </location>
</feature>
<feature type="transmembrane region" description="Helical" evidence="7">
    <location>
        <begin position="947"/>
        <end position="969"/>
    </location>
</feature>
<feature type="transmembrane region" description="Helical" evidence="7">
    <location>
        <begin position="108"/>
        <end position="129"/>
    </location>
</feature>
<reference evidence="10 11" key="1">
    <citation type="submission" date="2019-02" db="EMBL/GenBank/DDBJ databases">
        <title>Deep-cultivation of Planctomycetes and their phenomic and genomic characterization uncovers novel biology.</title>
        <authorList>
            <person name="Wiegand S."/>
            <person name="Jogler M."/>
            <person name="Boedeker C."/>
            <person name="Pinto D."/>
            <person name="Vollmers J."/>
            <person name="Rivas-Marin E."/>
            <person name="Kohn T."/>
            <person name="Peeters S.H."/>
            <person name="Heuer A."/>
            <person name="Rast P."/>
            <person name="Oberbeckmann S."/>
            <person name="Bunk B."/>
            <person name="Jeske O."/>
            <person name="Meyerdierks A."/>
            <person name="Storesund J.E."/>
            <person name="Kallscheuer N."/>
            <person name="Luecker S."/>
            <person name="Lage O.M."/>
            <person name="Pohl T."/>
            <person name="Merkel B.J."/>
            <person name="Hornburger P."/>
            <person name="Mueller R.-W."/>
            <person name="Bruemmer F."/>
            <person name="Labrenz M."/>
            <person name="Spormann A.M."/>
            <person name="Op Den Camp H."/>
            <person name="Overmann J."/>
            <person name="Amann R."/>
            <person name="Jetten M.S.M."/>
            <person name="Mascher T."/>
            <person name="Medema M.H."/>
            <person name="Devos D.P."/>
            <person name="Kaster A.-K."/>
            <person name="Ovreas L."/>
            <person name="Rohde M."/>
            <person name="Galperin M.Y."/>
            <person name="Jogler C."/>
        </authorList>
    </citation>
    <scope>NUCLEOTIDE SEQUENCE [LARGE SCALE GENOMIC DNA]</scope>
    <source>
        <strain evidence="10 11">Pla123a</strain>
    </source>
</reference>
<evidence type="ECO:0000313" key="10">
    <source>
        <dbReference type="EMBL" id="TWT76014.1"/>
    </source>
</evidence>
<keyword evidence="4 7" id="KW-1133">Transmembrane helix</keyword>
<proteinExistence type="predicted"/>
<feature type="compositionally biased region" description="Polar residues" evidence="6">
    <location>
        <begin position="17"/>
        <end position="27"/>
    </location>
</feature>
<feature type="transmembrane region" description="Helical" evidence="7">
    <location>
        <begin position="1043"/>
        <end position="1068"/>
    </location>
</feature>
<feature type="transmembrane region" description="Helical" evidence="7">
    <location>
        <begin position="1174"/>
        <end position="1192"/>
    </location>
</feature>